<dbReference type="Proteomes" id="UP001633002">
    <property type="component" value="Unassembled WGS sequence"/>
</dbReference>
<proteinExistence type="predicted"/>
<feature type="compositionally biased region" description="Basic and acidic residues" evidence="1">
    <location>
        <begin position="1"/>
        <end position="20"/>
    </location>
</feature>
<reference evidence="2 3" key="1">
    <citation type="submission" date="2024-09" db="EMBL/GenBank/DDBJ databases">
        <title>Chromosome-scale assembly of Riccia sorocarpa.</title>
        <authorList>
            <person name="Paukszto L."/>
        </authorList>
    </citation>
    <scope>NUCLEOTIDE SEQUENCE [LARGE SCALE GENOMIC DNA]</scope>
    <source>
        <strain evidence="2">LP-2024</strain>
        <tissue evidence="2">Aerial parts of the thallus</tissue>
    </source>
</reference>
<evidence type="ECO:0000256" key="1">
    <source>
        <dbReference type="SAM" id="MobiDB-lite"/>
    </source>
</evidence>
<keyword evidence="3" id="KW-1185">Reference proteome</keyword>
<gene>
    <name evidence="2" type="ORF">R1sor_019336</name>
</gene>
<feature type="region of interest" description="Disordered" evidence="1">
    <location>
        <begin position="1"/>
        <end position="45"/>
    </location>
</feature>
<evidence type="ECO:0000313" key="2">
    <source>
        <dbReference type="EMBL" id="KAL3701314.1"/>
    </source>
</evidence>
<evidence type="ECO:0000313" key="3">
    <source>
        <dbReference type="Proteomes" id="UP001633002"/>
    </source>
</evidence>
<dbReference type="EMBL" id="JBJQOH010000001">
    <property type="protein sequence ID" value="KAL3701314.1"/>
    <property type="molecule type" value="Genomic_DNA"/>
</dbReference>
<accession>A0ABD3IIF1</accession>
<organism evidence="2 3">
    <name type="scientific">Riccia sorocarpa</name>
    <dbReference type="NCBI Taxonomy" id="122646"/>
    <lineage>
        <taxon>Eukaryota</taxon>
        <taxon>Viridiplantae</taxon>
        <taxon>Streptophyta</taxon>
        <taxon>Embryophyta</taxon>
        <taxon>Marchantiophyta</taxon>
        <taxon>Marchantiopsida</taxon>
        <taxon>Marchantiidae</taxon>
        <taxon>Marchantiales</taxon>
        <taxon>Ricciaceae</taxon>
        <taxon>Riccia</taxon>
    </lineage>
</organism>
<name>A0ABD3IIF1_9MARC</name>
<comment type="caution">
    <text evidence="2">The sequence shown here is derived from an EMBL/GenBank/DDBJ whole genome shotgun (WGS) entry which is preliminary data.</text>
</comment>
<protein>
    <submittedName>
        <fullName evidence="2">Uncharacterized protein</fullName>
    </submittedName>
</protein>
<dbReference type="AlphaFoldDB" id="A0ABD3IIF1"/>
<sequence>MKADDARPMAMTKEGRRATERVVSGRTEDEGAATTTKAREEDDGRDWSVKDRKKYNTVTTALRDSTGFPVWAHRLWSCKSAPPFTPFGTLLEGNDGYYRGTERREKSDLVILLETWEHRENTGIELPGFVRLESVWNPKRGYKGRGFGGIIAWTRETLKLPISVEYVDVKKQFLCLRLPSLPSPSFLVVAYFAAYGARIYSGQEEDNPFVEISKVILRLQE</sequence>